<evidence type="ECO:0000313" key="7">
    <source>
        <dbReference type="EMBL" id="PIW17363.1"/>
    </source>
</evidence>
<comment type="similarity">
    <text evidence="5">Belongs to the GTP cyclohydrolase I family.</text>
</comment>
<feature type="binding site" evidence="5">
    <location>
        <position position="185"/>
    </location>
    <ligand>
        <name>Zn(2+)</name>
        <dbReference type="ChEBI" id="CHEBI:29105"/>
    </ligand>
</feature>
<dbReference type="UniPathway" id="UPA00848">
    <property type="reaction ID" value="UER00151"/>
</dbReference>
<evidence type="ECO:0000256" key="5">
    <source>
        <dbReference type="HAMAP-Rule" id="MF_00223"/>
    </source>
</evidence>
<keyword evidence="5" id="KW-0479">Metal-binding</keyword>
<dbReference type="InterPro" id="IPR043133">
    <property type="entry name" value="GTP-CH-I_C/QueF"/>
</dbReference>
<evidence type="ECO:0000313" key="8">
    <source>
        <dbReference type="Proteomes" id="UP000231019"/>
    </source>
</evidence>
<comment type="catalytic activity">
    <reaction evidence="1 5">
        <text>GTP + H2O = 7,8-dihydroneopterin 3'-triphosphate + formate + H(+)</text>
        <dbReference type="Rhea" id="RHEA:17473"/>
        <dbReference type="ChEBI" id="CHEBI:15377"/>
        <dbReference type="ChEBI" id="CHEBI:15378"/>
        <dbReference type="ChEBI" id="CHEBI:15740"/>
        <dbReference type="ChEBI" id="CHEBI:37565"/>
        <dbReference type="ChEBI" id="CHEBI:58462"/>
        <dbReference type="EC" id="3.5.4.16"/>
    </reaction>
</comment>
<accession>A0A2M7G5R3</accession>
<organism evidence="7 8">
    <name type="scientific">bacterium (Candidatus Blackallbacteria) CG17_big_fil_post_rev_8_21_14_2_50_48_46</name>
    <dbReference type="NCBI Taxonomy" id="2014261"/>
    <lineage>
        <taxon>Bacteria</taxon>
        <taxon>Candidatus Blackallbacteria</taxon>
    </lineage>
</organism>
<evidence type="ECO:0000256" key="2">
    <source>
        <dbReference type="ARBA" id="ARBA00005080"/>
    </source>
</evidence>
<dbReference type="EC" id="3.5.4.16" evidence="5"/>
<gene>
    <name evidence="5" type="primary">folE</name>
    <name evidence="7" type="ORF">COW36_09310</name>
</gene>
<comment type="caution">
    <text evidence="7">The sequence shown here is derived from an EMBL/GenBank/DDBJ whole genome shotgun (WGS) entry which is preliminary data.</text>
</comment>
<dbReference type="AlphaFoldDB" id="A0A2M7G5R3"/>
<evidence type="ECO:0000256" key="1">
    <source>
        <dbReference type="ARBA" id="ARBA00001052"/>
    </source>
</evidence>
<keyword evidence="4 5" id="KW-0378">Hydrolase</keyword>
<feature type="domain" description="GTP cyclohydrolase I" evidence="6">
    <location>
        <begin position="43"/>
        <end position="222"/>
    </location>
</feature>
<dbReference type="GO" id="GO:0046654">
    <property type="term" value="P:tetrahydrofolate biosynthetic process"/>
    <property type="evidence" value="ECO:0007669"/>
    <property type="project" value="UniProtKB-UniRule"/>
</dbReference>
<dbReference type="NCBIfam" id="NF006824">
    <property type="entry name" value="PRK09347.1-1"/>
    <property type="match status" value="1"/>
</dbReference>
<evidence type="ECO:0000256" key="4">
    <source>
        <dbReference type="ARBA" id="ARBA00022801"/>
    </source>
</evidence>
<dbReference type="SUPFAM" id="SSF55620">
    <property type="entry name" value="Tetrahydrobiopterin biosynthesis enzymes-like"/>
    <property type="match status" value="1"/>
</dbReference>
<keyword evidence="3 5" id="KW-0554">One-carbon metabolism</keyword>
<dbReference type="Gene3D" id="3.30.1130.10">
    <property type="match status" value="1"/>
</dbReference>
<dbReference type="PANTHER" id="PTHR11109">
    <property type="entry name" value="GTP CYCLOHYDROLASE I"/>
    <property type="match status" value="1"/>
</dbReference>
<dbReference type="Gene3D" id="1.10.286.10">
    <property type="match status" value="1"/>
</dbReference>
<dbReference type="FunFam" id="3.30.1130.10:FF:000001">
    <property type="entry name" value="GTP cyclohydrolase 1"/>
    <property type="match status" value="1"/>
</dbReference>
<evidence type="ECO:0000259" key="6">
    <source>
        <dbReference type="Pfam" id="PF01227"/>
    </source>
</evidence>
<dbReference type="InterPro" id="IPR043134">
    <property type="entry name" value="GTP-CH-I_N"/>
</dbReference>
<dbReference type="EMBL" id="PFFQ01000024">
    <property type="protein sequence ID" value="PIW17363.1"/>
    <property type="molecule type" value="Genomic_DNA"/>
</dbReference>
<feature type="binding site" evidence="5">
    <location>
        <position position="114"/>
    </location>
    <ligand>
        <name>Zn(2+)</name>
        <dbReference type="ChEBI" id="CHEBI:29105"/>
    </ligand>
</feature>
<dbReference type="GO" id="GO:0005737">
    <property type="term" value="C:cytoplasm"/>
    <property type="evidence" value="ECO:0007669"/>
    <property type="project" value="TreeGrafter"/>
</dbReference>
<dbReference type="Proteomes" id="UP000231019">
    <property type="component" value="Unassembled WGS sequence"/>
</dbReference>
<dbReference type="NCBIfam" id="NF006825">
    <property type="entry name" value="PRK09347.1-2"/>
    <property type="match status" value="1"/>
</dbReference>
<dbReference type="GO" id="GO:0005525">
    <property type="term" value="F:GTP binding"/>
    <property type="evidence" value="ECO:0007669"/>
    <property type="project" value="UniProtKB-KW"/>
</dbReference>
<feature type="binding site" evidence="5">
    <location>
        <position position="117"/>
    </location>
    <ligand>
        <name>Zn(2+)</name>
        <dbReference type="ChEBI" id="CHEBI:29105"/>
    </ligand>
</feature>
<evidence type="ECO:0000256" key="3">
    <source>
        <dbReference type="ARBA" id="ARBA00022563"/>
    </source>
</evidence>
<comment type="subunit">
    <text evidence="5">Homopolymer.</text>
</comment>
<dbReference type="InterPro" id="IPR001474">
    <property type="entry name" value="GTP_CycHdrlase_I"/>
</dbReference>
<proteinExistence type="inferred from homology"/>
<dbReference type="Pfam" id="PF01227">
    <property type="entry name" value="GTP_cyclohydroI"/>
    <property type="match status" value="1"/>
</dbReference>
<dbReference type="NCBIfam" id="TIGR00063">
    <property type="entry name" value="folE"/>
    <property type="match status" value="1"/>
</dbReference>
<keyword evidence="5" id="KW-0547">Nucleotide-binding</keyword>
<comment type="pathway">
    <text evidence="2 5">Cofactor biosynthesis; 7,8-dihydroneopterin triphosphate biosynthesis; 7,8-dihydroneopterin triphosphate from GTP: step 1/1.</text>
</comment>
<keyword evidence="5" id="KW-0342">GTP-binding</keyword>
<protein>
    <recommendedName>
        <fullName evidence="5">GTP cyclohydrolase 1</fullName>
        <ecNumber evidence="5">3.5.4.16</ecNumber>
    </recommendedName>
    <alternativeName>
        <fullName evidence="5">GTP cyclohydrolase I</fullName>
        <shortName evidence="5">GTP-CH-I</shortName>
    </alternativeName>
</protein>
<name>A0A2M7G5R3_9BACT</name>
<dbReference type="InterPro" id="IPR018234">
    <property type="entry name" value="GTP_CycHdrlase_I_CS"/>
</dbReference>
<dbReference type="GO" id="GO:0008270">
    <property type="term" value="F:zinc ion binding"/>
    <property type="evidence" value="ECO:0007669"/>
    <property type="project" value="UniProtKB-UniRule"/>
</dbReference>
<dbReference type="PROSITE" id="PS00859">
    <property type="entry name" value="GTP_CYCLOHYDROL_1_1"/>
    <property type="match status" value="1"/>
</dbReference>
<dbReference type="GO" id="GO:0006730">
    <property type="term" value="P:one-carbon metabolic process"/>
    <property type="evidence" value="ECO:0007669"/>
    <property type="project" value="UniProtKB-UniRule"/>
</dbReference>
<dbReference type="GO" id="GO:0006729">
    <property type="term" value="P:tetrahydrobiopterin biosynthetic process"/>
    <property type="evidence" value="ECO:0007669"/>
    <property type="project" value="TreeGrafter"/>
</dbReference>
<dbReference type="GO" id="GO:0003934">
    <property type="term" value="F:GTP cyclohydrolase I activity"/>
    <property type="evidence" value="ECO:0007669"/>
    <property type="project" value="UniProtKB-UniRule"/>
</dbReference>
<reference evidence="7 8" key="1">
    <citation type="submission" date="2017-09" db="EMBL/GenBank/DDBJ databases">
        <title>Depth-based differentiation of microbial function through sediment-hosted aquifers and enrichment of novel symbionts in the deep terrestrial subsurface.</title>
        <authorList>
            <person name="Probst A.J."/>
            <person name="Ladd B."/>
            <person name="Jarett J.K."/>
            <person name="Geller-Mcgrath D.E."/>
            <person name="Sieber C.M."/>
            <person name="Emerson J.B."/>
            <person name="Anantharaman K."/>
            <person name="Thomas B.C."/>
            <person name="Malmstrom R."/>
            <person name="Stieglmeier M."/>
            <person name="Klingl A."/>
            <person name="Woyke T."/>
            <person name="Ryan C.M."/>
            <person name="Banfield J.F."/>
        </authorList>
    </citation>
    <scope>NUCLEOTIDE SEQUENCE [LARGE SCALE GENOMIC DNA]</scope>
    <source>
        <strain evidence="7">CG17_big_fil_post_rev_8_21_14_2_50_48_46</strain>
    </source>
</reference>
<keyword evidence="5" id="KW-0862">Zinc</keyword>
<dbReference type="NCBIfam" id="NF006826">
    <property type="entry name" value="PRK09347.1-3"/>
    <property type="match status" value="1"/>
</dbReference>
<dbReference type="PROSITE" id="PS00860">
    <property type="entry name" value="GTP_CYCLOHYDROL_1_2"/>
    <property type="match status" value="1"/>
</dbReference>
<dbReference type="HAMAP" id="MF_00223">
    <property type="entry name" value="FolE"/>
    <property type="match status" value="1"/>
</dbReference>
<dbReference type="InterPro" id="IPR020602">
    <property type="entry name" value="GTP_CycHdrlase_I_dom"/>
</dbReference>
<dbReference type="PANTHER" id="PTHR11109:SF7">
    <property type="entry name" value="GTP CYCLOHYDROLASE 1"/>
    <property type="match status" value="1"/>
</dbReference>
<sequence length="227" mass="25813">MSLDCSKTDAKLGQKVLDYLLSKGVETPRNNYQMSPPEKVTAIEKSFRDILTVMGLDLKDDSLKDTPQRVATMFINEMYWGLDPQNFPKITAVENKMGYDSMVIEKNIVVHSTCEHHFVMIDGYAHVAYIPRAKVLGLSKMNRVVEYFSRRPQIQERLTEQIYHTLEHILETPDIAVLVSAKHYCVKARGVEDINCETITSKMGGCFKDDMNSRNEFLSLIRSAGGI</sequence>